<keyword evidence="1" id="KW-0812">Transmembrane</keyword>
<sequence>MKHTNREVLGKGIKFMAMALPCIALGPMVLFSAFKNQDHALFIPVLGVGIFFFFLAIYLMFKGIRTILKSMFD</sequence>
<dbReference type="EMBL" id="BAAAFG010000005">
    <property type="protein sequence ID" value="GAA0871600.1"/>
    <property type="molecule type" value="Genomic_DNA"/>
</dbReference>
<dbReference type="InterPro" id="IPR046077">
    <property type="entry name" value="DUF6095"/>
</dbReference>
<evidence type="ECO:0000313" key="2">
    <source>
        <dbReference type="EMBL" id="GAA0871600.1"/>
    </source>
</evidence>
<dbReference type="RefSeq" id="WP_343764055.1">
    <property type="nucleotide sequence ID" value="NZ_BAAAFG010000005.1"/>
</dbReference>
<accession>A0ABP3XQM3</accession>
<feature type="transmembrane region" description="Helical" evidence="1">
    <location>
        <begin position="12"/>
        <end position="34"/>
    </location>
</feature>
<evidence type="ECO:0000313" key="3">
    <source>
        <dbReference type="Proteomes" id="UP001500507"/>
    </source>
</evidence>
<keyword evidence="1" id="KW-0472">Membrane</keyword>
<dbReference type="Pfam" id="PF19589">
    <property type="entry name" value="DUF6095"/>
    <property type="match status" value="1"/>
</dbReference>
<dbReference type="Proteomes" id="UP001500507">
    <property type="component" value="Unassembled WGS sequence"/>
</dbReference>
<evidence type="ECO:0000256" key="1">
    <source>
        <dbReference type="SAM" id="Phobius"/>
    </source>
</evidence>
<gene>
    <name evidence="2" type="ORF">GCM10009117_07460</name>
</gene>
<proteinExistence type="predicted"/>
<protein>
    <submittedName>
        <fullName evidence="2">Uncharacterized protein</fullName>
    </submittedName>
</protein>
<name>A0ABP3XQM3_9FLAO</name>
<comment type="caution">
    <text evidence="2">The sequence shown here is derived from an EMBL/GenBank/DDBJ whole genome shotgun (WGS) entry which is preliminary data.</text>
</comment>
<keyword evidence="1" id="KW-1133">Transmembrane helix</keyword>
<reference evidence="3" key="1">
    <citation type="journal article" date="2019" name="Int. J. Syst. Evol. Microbiol.">
        <title>The Global Catalogue of Microorganisms (GCM) 10K type strain sequencing project: providing services to taxonomists for standard genome sequencing and annotation.</title>
        <authorList>
            <consortium name="The Broad Institute Genomics Platform"/>
            <consortium name="The Broad Institute Genome Sequencing Center for Infectious Disease"/>
            <person name="Wu L."/>
            <person name="Ma J."/>
        </authorList>
    </citation>
    <scope>NUCLEOTIDE SEQUENCE [LARGE SCALE GENOMIC DNA]</scope>
    <source>
        <strain evidence="3">JCM 16082</strain>
    </source>
</reference>
<feature type="transmembrane region" description="Helical" evidence="1">
    <location>
        <begin position="40"/>
        <end position="61"/>
    </location>
</feature>
<organism evidence="2 3">
    <name type="scientific">Gangjinia marincola</name>
    <dbReference type="NCBI Taxonomy" id="578463"/>
    <lineage>
        <taxon>Bacteria</taxon>
        <taxon>Pseudomonadati</taxon>
        <taxon>Bacteroidota</taxon>
        <taxon>Flavobacteriia</taxon>
        <taxon>Flavobacteriales</taxon>
        <taxon>Flavobacteriaceae</taxon>
        <taxon>Gangjinia</taxon>
    </lineage>
</organism>
<keyword evidence="3" id="KW-1185">Reference proteome</keyword>